<evidence type="ECO:0000256" key="2">
    <source>
        <dbReference type="ARBA" id="ARBA00022603"/>
    </source>
</evidence>
<feature type="active site" evidence="5">
    <location>
        <position position="500"/>
    </location>
</feature>
<dbReference type="GeneID" id="28815387"/>
<dbReference type="OrthoDB" id="414133at2759"/>
<dbReference type="Proteomes" id="UP000070700">
    <property type="component" value="Unassembled WGS sequence"/>
</dbReference>
<dbReference type="InterPro" id="IPR031303">
    <property type="entry name" value="C5_meth_CS"/>
</dbReference>
<dbReference type="PROSITE" id="PS00095">
    <property type="entry name" value="C5_MTASE_2"/>
    <property type="match status" value="1"/>
</dbReference>
<dbReference type="PANTHER" id="PTHR10629">
    <property type="entry name" value="CYTOSINE-SPECIFIC METHYLTRANSFERASE"/>
    <property type="match status" value="1"/>
</dbReference>
<reference evidence="7 8" key="1">
    <citation type="submission" date="2015-10" db="EMBL/GenBank/DDBJ databases">
        <title>Full genome of DAOMC 229536 Phialocephala scopiformis, a fungal endophyte of spruce producing the potent anti-insectan compound rugulosin.</title>
        <authorList>
            <consortium name="DOE Joint Genome Institute"/>
            <person name="Walker A.K."/>
            <person name="Frasz S.L."/>
            <person name="Seifert K.A."/>
            <person name="Miller J.D."/>
            <person name="Mondo S.J."/>
            <person name="Labutti K."/>
            <person name="Lipzen A."/>
            <person name="Dockter R."/>
            <person name="Kennedy M."/>
            <person name="Grigoriev I.V."/>
            <person name="Spatafora J.W."/>
        </authorList>
    </citation>
    <scope>NUCLEOTIDE SEQUENCE [LARGE SCALE GENOMIC DNA]</scope>
    <source>
        <strain evidence="7 8">CBS 120377</strain>
    </source>
</reference>
<dbReference type="InParanoid" id="A0A194XU46"/>
<keyword evidence="2 5" id="KW-0489">Methyltransferase</keyword>
<keyword evidence="4 5" id="KW-0949">S-adenosyl-L-methionine</keyword>
<dbReference type="InterPro" id="IPR050390">
    <property type="entry name" value="C5-Methyltransferase"/>
</dbReference>
<dbReference type="Pfam" id="PF00145">
    <property type="entry name" value="DNA_methylase"/>
    <property type="match status" value="2"/>
</dbReference>
<dbReference type="PRINTS" id="PR00105">
    <property type="entry name" value="C5METTRFRASE"/>
</dbReference>
<dbReference type="GO" id="GO:0005634">
    <property type="term" value="C:nucleus"/>
    <property type="evidence" value="ECO:0007669"/>
    <property type="project" value="TreeGrafter"/>
</dbReference>
<dbReference type="Gene3D" id="3.40.50.150">
    <property type="entry name" value="Vaccinia Virus protein VP39"/>
    <property type="match status" value="2"/>
</dbReference>
<evidence type="ECO:0000256" key="1">
    <source>
        <dbReference type="ARBA" id="ARBA00011975"/>
    </source>
</evidence>
<dbReference type="InterPro" id="IPR029063">
    <property type="entry name" value="SAM-dependent_MTases_sf"/>
</dbReference>
<feature type="compositionally biased region" description="Basic and acidic residues" evidence="6">
    <location>
        <begin position="322"/>
        <end position="332"/>
    </location>
</feature>
<dbReference type="GO" id="GO:0003886">
    <property type="term" value="F:DNA (cytosine-5-)-methyltransferase activity"/>
    <property type="evidence" value="ECO:0007669"/>
    <property type="project" value="UniProtKB-EC"/>
</dbReference>
<protein>
    <recommendedName>
        <fullName evidence="1">DNA (cytosine-5-)-methyltransferase</fullName>
        <ecNumber evidence="1">2.1.1.37</ecNumber>
    </recommendedName>
</protein>
<proteinExistence type="inferred from homology"/>
<dbReference type="PROSITE" id="PS51679">
    <property type="entry name" value="SAM_MT_C5"/>
    <property type="match status" value="1"/>
</dbReference>
<dbReference type="RefSeq" id="XP_018077914.1">
    <property type="nucleotide sequence ID" value="XM_018205661.1"/>
</dbReference>
<dbReference type="KEGG" id="psco:LY89DRAFT_185769"/>
<feature type="region of interest" description="Disordered" evidence="6">
    <location>
        <begin position="312"/>
        <end position="332"/>
    </location>
</feature>
<dbReference type="EC" id="2.1.1.37" evidence="1"/>
<evidence type="ECO:0000256" key="6">
    <source>
        <dbReference type="SAM" id="MobiDB-lite"/>
    </source>
</evidence>
<dbReference type="InterPro" id="IPR001525">
    <property type="entry name" value="C5_MeTfrase"/>
</dbReference>
<dbReference type="Gene3D" id="3.90.120.10">
    <property type="entry name" value="DNA Methylase, subunit A, domain 2"/>
    <property type="match status" value="1"/>
</dbReference>
<evidence type="ECO:0000256" key="4">
    <source>
        <dbReference type="ARBA" id="ARBA00022691"/>
    </source>
</evidence>
<dbReference type="SUPFAM" id="SSF53335">
    <property type="entry name" value="S-adenosyl-L-methionine-dependent methyltransferases"/>
    <property type="match status" value="1"/>
</dbReference>
<evidence type="ECO:0000313" key="8">
    <source>
        <dbReference type="Proteomes" id="UP000070700"/>
    </source>
</evidence>
<evidence type="ECO:0000256" key="5">
    <source>
        <dbReference type="PROSITE-ProRule" id="PRU01016"/>
    </source>
</evidence>
<dbReference type="GO" id="GO:0003677">
    <property type="term" value="F:DNA binding"/>
    <property type="evidence" value="ECO:0007669"/>
    <property type="project" value="TreeGrafter"/>
</dbReference>
<dbReference type="AlphaFoldDB" id="A0A194XU46"/>
<gene>
    <name evidence="7" type="ORF">LY89DRAFT_185769</name>
</gene>
<name>A0A194XU46_MOLSC</name>
<dbReference type="PANTHER" id="PTHR10629:SF52">
    <property type="entry name" value="DNA (CYTOSINE-5)-METHYLTRANSFERASE 1"/>
    <property type="match status" value="1"/>
</dbReference>
<keyword evidence="8" id="KW-1185">Reference proteome</keyword>
<comment type="similarity">
    <text evidence="5">Belongs to the class I-like SAM-binding methyltransferase superfamily. C5-methyltransferase family.</text>
</comment>
<organism evidence="7 8">
    <name type="scientific">Mollisia scopiformis</name>
    <name type="common">Conifer needle endophyte fungus</name>
    <name type="synonym">Phialocephala scopiformis</name>
    <dbReference type="NCBI Taxonomy" id="149040"/>
    <lineage>
        <taxon>Eukaryota</taxon>
        <taxon>Fungi</taxon>
        <taxon>Dikarya</taxon>
        <taxon>Ascomycota</taxon>
        <taxon>Pezizomycotina</taxon>
        <taxon>Leotiomycetes</taxon>
        <taxon>Helotiales</taxon>
        <taxon>Mollisiaceae</taxon>
        <taxon>Mollisia</taxon>
    </lineage>
</organism>
<dbReference type="GO" id="GO:0044027">
    <property type="term" value="P:negative regulation of gene expression via chromosomal CpG island methylation"/>
    <property type="evidence" value="ECO:0007669"/>
    <property type="project" value="TreeGrafter"/>
</dbReference>
<evidence type="ECO:0000256" key="3">
    <source>
        <dbReference type="ARBA" id="ARBA00022679"/>
    </source>
</evidence>
<evidence type="ECO:0000313" key="7">
    <source>
        <dbReference type="EMBL" id="KUJ23559.1"/>
    </source>
</evidence>
<dbReference type="STRING" id="149040.A0A194XU46"/>
<accession>A0A194XU46</accession>
<keyword evidence="3 5" id="KW-0808">Transferase</keyword>
<dbReference type="GO" id="GO:0032259">
    <property type="term" value="P:methylation"/>
    <property type="evidence" value="ECO:0007669"/>
    <property type="project" value="UniProtKB-KW"/>
</dbReference>
<dbReference type="EMBL" id="KQ947405">
    <property type="protein sequence ID" value="KUJ23559.1"/>
    <property type="molecule type" value="Genomic_DNA"/>
</dbReference>
<sequence length="737" mass="83756">MDVIDLDELEDDQEDELRILAVQNIRPEEDQLQTQPRAARVVKVQQRNPSIVQPWSKCPGYQHENLLLKPNKTVELIDGDFLRIRDIVYNAQTQEVRVCGNRFQRTRDLNGLLERKMNELVLFLEVDLDDPRPHLEQSAVQIPLIEIKKIRSLRLTNQKFPLDRNLQPKDFRTRHDITHEGGLTCRWKYTCTYSTGADRYQNVHKERRLERIRADECTGANVLSDADRRSQWREETIPGGAYKPSLMIDAARSPSIIDEGFLDSVGSSSNQEDHNVEVIATHTSTARVGRNREMSVSEVFWPIKTEKRKHSDTETMSLSIQERTKRPRFDGEAVVEETRRRLSIYTLGNNIEEPDILLSRRKVSEVVISSQTIDFSRDPKSSISEPINLMSSDLSTPPPSGSIHTSALIPVEPVHRLPGQKLTYSDAFCGGGGSTRGAVMAGFQVKWGFDFNKHACETWKANFPNANCYHESSHDFVSRVQHSPRKERFKVDILHLSPPCQFFSPAHTVDGQDDEMNVASLFAVQSVIEAARPRVVTLEQTFGIVNERFRWFFNALIQMFTSHEFSVRWAVIPLQRWGLPQHRRRLIIIASCPGEVLPRMPDATHGENPSLGDTLKPYVSVDSVLASIPANAPDHDRLAVRFAEDKRMAPWDGSKILPRAMTTSGGQNYHPKGFRDFTLREYACLQGFPVCHLFKGNYVKKQIGNAVPPVVAKVLFESVKRDLDIADGIVEGVEVLD</sequence>